<keyword evidence="3" id="KW-1015">Disulfide bond</keyword>
<dbReference type="Pfam" id="PF01347">
    <property type="entry name" value="Vitellogenin_N"/>
    <property type="match status" value="1"/>
</dbReference>
<dbReference type="InterPro" id="IPR015816">
    <property type="entry name" value="Vitellinogen_b-sht_N"/>
</dbReference>
<dbReference type="PROSITE" id="PS51211">
    <property type="entry name" value="VITELLOGENIN"/>
    <property type="match status" value="1"/>
</dbReference>
<evidence type="ECO:0000313" key="10">
    <source>
        <dbReference type="Proteomes" id="UP000752696"/>
    </source>
</evidence>
<accession>A0A6V7HH51</accession>
<evidence type="ECO:0000256" key="5">
    <source>
        <dbReference type="PROSITE-ProRule" id="PRU00557"/>
    </source>
</evidence>
<dbReference type="Gene3D" id="2.30.230.10">
    <property type="entry name" value="Lipovitellin, beta-sheet shell regions, chain A"/>
    <property type="match status" value="1"/>
</dbReference>
<dbReference type="SMART" id="SM00216">
    <property type="entry name" value="VWD"/>
    <property type="match status" value="1"/>
</dbReference>
<feature type="compositionally biased region" description="Basic and acidic residues" evidence="6">
    <location>
        <begin position="321"/>
        <end position="333"/>
    </location>
</feature>
<evidence type="ECO:0000256" key="2">
    <source>
        <dbReference type="ARBA" id="ARBA00022761"/>
    </source>
</evidence>
<name>A0A6V7HH51_9HYME</name>
<dbReference type="InterPro" id="IPR050733">
    <property type="entry name" value="Vitellogenin/Apolipophorin"/>
</dbReference>
<dbReference type="Pfam" id="PF09172">
    <property type="entry name" value="Vit_open_b-sht"/>
    <property type="match status" value="1"/>
</dbReference>
<dbReference type="InterPro" id="IPR015255">
    <property type="entry name" value="Vitellinogen_open_b-sht"/>
</dbReference>
<evidence type="ECO:0000256" key="3">
    <source>
        <dbReference type="ARBA" id="ARBA00023157"/>
    </source>
</evidence>
<evidence type="ECO:0008006" key="11">
    <source>
        <dbReference type="Google" id="ProtNLM"/>
    </source>
</evidence>
<comment type="caution">
    <text evidence="9">The sequence shown here is derived from an EMBL/GenBank/DDBJ whole genome shotgun (WGS) entry which is preliminary data.</text>
</comment>
<evidence type="ECO:0000259" key="8">
    <source>
        <dbReference type="PROSITE" id="PS51233"/>
    </source>
</evidence>
<dbReference type="OrthoDB" id="160294at2759"/>
<organism evidence="9 10">
    <name type="scientific">Heterotrigona itama</name>
    <dbReference type="NCBI Taxonomy" id="395501"/>
    <lineage>
        <taxon>Eukaryota</taxon>
        <taxon>Metazoa</taxon>
        <taxon>Ecdysozoa</taxon>
        <taxon>Arthropoda</taxon>
        <taxon>Hexapoda</taxon>
        <taxon>Insecta</taxon>
        <taxon>Pterygota</taxon>
        <taxon>Neoptera</taxon>
        <taxon>Endopterygota</taxon>
        <taxon>Hymenoptera</taxon>
        <taxon>Apocrita</taxon>
        <taxon>Aculeata</taxon>
        <taxon>Apoidea</taxon>
        <taxon>Anthophila</taxon>
        <taxon>Apidae</taxon>
        <taxon>Heterotrigona</taxon>
    </lineage>
</organism>
<proteinExistence type="predicted"/>
<dbReference type="Gene3D" id="2.20.80.10">
    <property type="entry name" value="Lipovitellin-phosvitin complex, chain A, domain 4"/>
    <property type="match status" value="1"/>
</dbReference>
<dbReference type="PROSITE" id="PS51233">
    <property type="entry name" value="VWFD"/>
    <property type="match status" value="1"/>
</dbReference>
<reference evidence="9" key="1">
    <citation type="submission" date="2020-07" db="EMBL/GenBank/DDBJ databases">
        <authorList>
            <person name="Nazaruddin N."/>
        </authorList>
    </citation>
    <scope>NUCLEOTIDE SEQUENCE</scope>
</reference>
<feature type="compositionally biased region" description="Low complexity" evidence="6">
    <location>
        <begin position="334"/>
        <end position="344"/>
    </location>
</feature>
<feature type="compositionally biased region" description="Low complexity" evidence="6">
    <location>
        <begin position="355"/>
        <end position="370"/>
    </location>
</feature>
<evidence type="ECO:0000259" key="7">
    <source>
        <dbReference type="PROSITE" id="PS51211"/>
    </source>
</evidence>
<dbReference type="InterPro" id="IPR001747">
    <property type="entry name" value="Vitellogenin_N"/>
</dbReference>
<dbReference type="Gene3D" id="1.25.10.20">
    <property type="entry name" value="Vitellinogen, superhelical"/>
    <property type="match status" value="1"/>
</dbReference>
<dbReference type="GO" id="GO:0005319">
    <property type="term" value="F:lipid transporter activity"/>
    <property type="evidence" value="ECO:0007669"/>
    <property type="project" value="InterPro"/>
</dbReference>
<dbReference type="InterPro" id="IPR001846">
    <property type="entry name" value="VWF_type-D"/>
</dbReference>
<dbReference type="InterPro" id="IPR015819">
    <property type="entry name" value="Lipid_transp_b-sht_shell"/>
</dbReference>
<dbReference type="SUPFAM" id="SSF56968">
    <property type="entry name" value="Lipovitellin-phosvitin complex, beta-sheet shell regions"/>
    <property type="match status" value="2"/>
</dbReference>
<feature type="domain" description="VWFD" evidence="8">
    <location>
        <begin position="1435"/>
        <end position="1627"/>
    </location>
</feature>
<feature type="region of interest" description="Disordered" evidence="6">
    <location>
        <begin position="321"/>
        <end position="390"/>
    </location>
</feature>
<sequence>GLISADHQHGWNIGNEYTYLVRSRTMTNLGELSDQQVGLLMKGLLTVQAKDPQTLAAKLSKGEYARIHSSLPDGWDSEISDQMLELRDLPTSGKPFEIKLKDGLITDMIVDRNTPTWEVNILKSIVSQLQVDTKGEDALKTNDLQIPTEELPYGNFRKMEDSVGGKCEVRYDVMPLSEHLIREKPELVPIPKLKNNGMHMEIVKTKNFDNCDQRINYNFGITGNSAWEAGSNENGKFFSKSSTSRIVVSGSLKSFTVQSSTTTSKLFVGPRFYDEKNGMLASRMNLTLADVKETRNVLSSPSNPESTGNLVYVYSNPFSDTEERRIGKQESNKQSDSVSSISSSEEATNNVNPRSLSESSSSSSSSSISSSEEKNFWQPKPTLKDAPQNPLLPMFIGFKGKHIGRSDELDVVSSSKELISQIANELEDPSNIPTQQTLEKFTILSSLVRTMNLEQIKEIGRSVHLSSDDLKTNDRTQAVKQNAWSLWKDTVTQAGTGPALLAIKHWIENREIQNWQAMEILSRLPKTARTPTDQYIRELFKLTTSEVMNEDALLKSAATIALSELIHNTQVNKKTMHNNYPVHTFGRLTSKHDRTVHDEWIPHLSRELKKAAENKDSIMIQTMIVALGKIGDPKILSVFEPYLEGKQPMTTFQRTMIVAALGKLADTHPKLARSVLYKIYLNTMEHHDLRCTAVFLLMKTDPPLSMLQRMAELTNTDTSKQVNSAVKSTLENLAKSNNPEWEKMAKKARAVKSLLATDDHSFHFSRGFTSDITNSEKNILIQTILNYIGSDDSLIPKAVYYATFSTFGDFKLPPTEIIAMISSVRSLMDLALKNKYGEHTVKMVTEKIVEELNIIADETTPLEGNLMWDTKYITRFLPFTRDALQRIPITIAKLMMGMREGKFVNLNKLESYDIALSFPTETGLPFVHTFNIPVLFKMTGNTQGELKTGYNLATKNSLRLVHAKKIQGRIGFVTPFDHQHFIAGIDLSFQLFAPLKLSLNLNIPKRSLELKLWPMKGEEKARLLHYSVVPFTATHDILSLRPLLTEKTTQKVRPENLRSETIPSPESDSKMKINVEAATTDELFDLKNLDVDQWTNMFVNPWSMDNDNFRNVNLFMNLKREQLEPVVVNLSAERVELSPSNDAAWESMATATEPSDKESHSEARKRQMMTDAAKGIKSATSTVLDMHLHVPDELKTTLTIATANSNVEKTGRTLLYLHNSVDKTGTTPSTVELCAAAQAKVTPRVTPLLEQATQTRPKVDLNIDLRVGSTCAEGEQITINGKATQTKNLSELIKKSALVKECQKQMEQGNKMLRACQNAAALSLVLNELDITVNFQSENVATLITELLNNMRNTNILDTHSDLKGLTNAGKKKIDFKAKLSDDLKKLDLSINSPVMDLKMSNFGLSAFGISTEDVLMTVDDAIDLQNLWYNEDEPSCVLDRTKTQTFDGKEYSTRLGNCWHVVMTTYPQLNPDNSEETLRIPKDSSVTILSRDTENGEKEVKVLLGNTKIQLVPTSSLPTVAVNEHTVSVTDDQTYQERHDDKTTLEIFKLNDNSVQLVSHYFGINLVFDGKRVLLKASDKYRNAVRGLCGNFDSTPLNDFTGPKSCTLRKPEQFVASYALTKQQCEGESLEIARSLLNHDCVHETKNTPSNMISDIESGRQTLEKGNRGHQQSGEKRCNVFRTHVKELDNKLCFTMRPVLSCSPGCSSNETKSKTYEFHCMERNPASLNLKKRIEKGANPDLSQKPVSMTKTLNIPLSCKA</sequence>
<evidence type="ECO:0000256" key="4">
    <source>
        <dbReference type="ARBA" id="ARBA00023180"/>
    </source>
</evidence>
<dbReference type="PANTHER" id="PTHR23345:SF15">
    <property type="entry name" value="VITELLOGENIN 1-RELATED"/>
    <property type="match status" value="1"/>
</dbReference>
<comment type="caution">
    <text evidence="5">Lacks conserved residue(s) required for the propagation of feature annotation.</text>
</comment>
<feature type="domain" description="Vitellogenin" evidence="7">
    <location>
        <begin position="11"/>
        <end position="799"/>
    </location>
</feature>
<dbReference type="SUPFAM" id="SSF48431">
    <property type="entry name" value="Lipovitellin-phosvitin complex, superhelical domain"/>
    <property type="match status" value="1"/>
</dbReference>
<dbReference type="InterPro" id="IPR011030">
    <property type="entry name" value="Lipovitellin_superhlx_dom"/>
</dbReference>
<protein>
    <recommendedName>
        <fullName evidence="11">Vitellogenin domain-containing protein</fullName>
    </recommendedName>
</protein>
<feature type="compositionally biased region" description="Basic and acidic residues" evidence="6">
    <location>
        <begin position="1154"/>
        <end position="1164"/>
    </location>
</feature>
<dbReference type="SMART" id="SM00638">
    <property type="entry name" value="LPD_N"/>
    <property type="match status" value="1"/>
</dbReference>
<dbReference type="FunFam" id="1.25.10.20:FF:000003">
    <property type="entry name" value="Vitellogenin C"/>
    <property type="match status" value="1"/>
</dbReference>
<dbReference type="GO" id="GO:0045735">
    <property type="term" value="F:nutrient reservoir activity"/>
    <property type="evidence" value="ECO:0007669"/>
    <property type="project" value="UniProtKB-KW"/>
</dbReference>
<feature type="region of interest" description="Disordered" evidence="6">
    <location>
        <begin position="1144"/>
        <end position="1164"/>
    </location>
</feature>
<evidence type="ECO:0000313" key="9">
    <source>
        <dbReference type="EMBL" id="CAD1478909.1"/>
    </source>
</evidence>
<gene>
    <name evidence="9" type="ORF">MHI_LOCUS831139</name>
</gene>
<dbReference type="PANTHER" id="PTHR23345">
    <property type="entry name" value="VITELLOGENIN-RELATED"/>
    <property type="match status" value="1"/>
</dbReference>
<dbReference type="Proteomes" id="UP000752696">
    <property type="component" value="Unassembled WGS sequence"/>
</dbReference>
<dbReference type="Pfam" id="PF00094">
    <property type="entry name" value="VWD"/>
    <property type="match status" value="1"/>
</dbReference>
<keyword evidence="2" id="KW-0758">Storage protein</keyword>
<keyword evidence="4" id="KW-0325">Glycoprotein</keyword>
<feature type="compositionally biased region" description="Polar residues" evidence="6">
    <location>
        <begin position="345"/>
        <end position="354"/>
    </location>
</feature>
<feature type="non-terminal residue" evidence="9">
    <location>
        <position position="1762"/>
    </location>
</feature>
<keyword evidence="10" id="KW-1185">Reference proteome</keyword>
<evidence type="ECO:0000256" key="1">
    <source>
        <dbReference type="ARBA" id="ARBA00022729"/>
    </source>
</evidence>
<dbReference type="SMART" id="SM01169">
    <property type="entry name" value="DUF1943"/>
    <property type="match status" value="1"/>
</dbReference>
<evidence type="ECO:0000256" key="6">
    <source>
        <dbReference type="SAM" id="MobiDB-lite"/>
    </source>
</evidence>
<keyword evidence="1" id="KW-0732">Signal</keyword>
<dbReference type="EMBL" id="CAJDYZ010011101">
    <property type="protein sequence ID" value="CAD1478909.1"/>
    <property type="molecule type" value="Genomic_DNA"/>
</dbReference>